<keyword evidence="5 7" id="KW-0067">ATP-binding</keyword>
<protein>
    <recommendedName>
        <fullName evidence="5 7">Adenylate kinase</fullName>
        <shortName evidence="5">AK</shortName>
        <ecNumber evidence="5 7">2.7.4.3</ecNumber>
    </recommendedName>
    <alternativeName>
        <fullName evidence="5">ATP-AMP transphosphorylase</fullName>
    </alternativeName>
    <alternativeName>
        <fullName evidence="5">ATP:AMP phosphotransferase</fullName>
    </alternativeName>
    <alternativeName>
        <fullName evidence="5">Adenylate monophosphate kinase</fullName>
    </alternativeName>
</protein>
<evidence type="ECO:0000256" key="6">
    <source>
        <dbReference type="RuleBase" id="RU003330"/>
    </source>
</evidence>
<dbReference type="STRING" id="1797737.A2196_02515"/>
<feature type="binding site" evidence="5">
    <location>
        <position position="133"/>
    </location>
    <ligand>
        <name>AMP</name>
        <dbReference type="ChEBI" id="CHEBI:456215"/>
    </ligand>
</feature>
<dbReference type="Proteomes" id="UP000176751">
    <property type="component" value="Unassembled WGS sequence"/>
</dbReference>
<reference evidence="8 9" key="1">
    <citation type="journal article" date="2016" name="Nat. Commun.">
        <title>Thousands of microbial genomes shed light on interconnected biogeochemical processes in an aquifer system.</title>
        <authorList>
            <person name="Anantharaman K."/>
            <person name="Brown C.T."/>
            <person name="Hug L.A."/>
            <person name="Sharon I."/>
            <person name="Castelle C.J."/>
            <person name="Probst A.J."/>
            <person name="Thomas B.C."/>
            <person name="Singh A."/>
            <person name="Wilkins M.J."/>
            <person name="Karaoz U."/>
            <person name="Brodie E.L."/>
            <person name="Williams K.H."/>
            <person name="Hubbard S.S."/>
            <person name="Banfield J.F."/>
        </authorList>
    </citation>
    <scope>NUCLEOTIDE SEQUENCE [LARGE SCALE GENOMIC DNA]</scope>
</reference>
<comment type="domain">
    <text evidence="5">Consists of three domains, a large central CORE domain and two small peripheral domains, NMPbind and LID, which undergo movements during catalysis. The LID domain closes over the site of phosphoryl transfer upon ATP binding. Assembling and dissambling the active center during each catalytic cycle provides an effective means to prevent ATP hydrolysis.</text>
</comment>
<dbReference type="UniPathway" id="UPA00588">
    <property type="reaction ID" value="UER00649"/>
</dbReference>
<feature type="binding site" evidence="5">
    <location>
        <begin position="10"/>
        <end position="15"/>
    </location>
    <ligand>
        <name>ATP</name>
        <dbReference type="ChEBI" id="CHEBI:30616"/>
    </ligand>
</feature>
<feature type="binding site" evidence="5">
    <location>
        <position position="92"/>
    </location>
    <ligand>
        <name>AMP</name>
        <dbReference type="ChEBI" id="CHEBI:456215"/>
    </ligand>
</feature>
<comment type="caution">
    <text evidence="5">Lacks conserved residue(s) required for the propagation of feature annotation.</text>
</comment>
<dbReference type="GO" id="GO:0004017">
    <property type="term" value="F:AMP kinase activity"/>
    <property type="evidence" value="ECO:0007669"/>
    <property type="project" value="UniProtKB-UniRule"/>
</dbReference>
<evidence type="ECO:0000256" key="5">
    <source>
        <dbReference type="HAMAP-Rule" id="MF_00235"/>
    </source>
</evidence>
<comment type="caution">
    <text evidence="8">The sequence shown here is derived from an EMBL/GenBank/DDBJ whole genome shotgun (WGS) entry which is preliminary data.</text>
</comment>
<dbReference type="GO" id="GO:0005737">
    <property type="term" value="C:cytoplasm"/>
    <property type="evidence" value="ECO:0007669"/>
    <property type="project" value="UniProtKB-SubCell"/>
</dbReference>
<evidence type="ECO:0000256" key="1">
    <source>
        <dbReference type="ARBA" id="ARBA00022679"/>
    </source>
</evidence>
<dbReference type="Pfam" id="PF00406">
    <property type="entry name" value="ADK"/>
    <property type="match status" value="1"/>
</dbReference>
<evidence type="ECO:0000256" key="2">
    <source>
        <dbReference type="ARBA" id="ARBA00022727"/>
    </source>
</evidence>
<evidence type="ECO:0000256" key="4">
    <source>
        <dbReference type="ARBA" id="ARBA00022777"/>
    </source>
</evidence>
<dbReference type="HAMAP" id="MF_00235">
    <property type="entry name" value="Adenylate_kinase_Adk"/>
    <property type="match status" value="1"/>
</dbReference>
<name>A0A1F5HC22_9BACT</name>
<sequence length="183" mass="20832">MKIIFLGSQGSGKSTQAKLAAKKLKLPVIEMGQLFRDKAASQDSESFQIKRALEVGVLVPDEIAIKTLKSRISQSDYGSGYILDGYPRNYAQIEGLEKDIDKVFYIKVSDQEGIQRLIRRARDDDNLPVVTKRLQVYHELTEPLLSYFRQRGILEEINGDRTIEEVAEDIERRLEDAKVTKQS</sequence>
<dbReference type="Gene3D" id="3.40.50.300">
    <property type="entry name" value="P-loop containing nucleotide triphosphate hydrolases"/>
    <property type="match status" value="1"/>
</dbReference>
<keyword evidence="4 5" id="KW-0418">Kinase</keyword>
<comment type="catalytic activity">
    <reaction evidence="5 7">
        <text>AMP + ATP = 2 ADP</text>
        <dbReference type="Rhea" id="RHEA:12973"/>
        <dbReference type="ChEBI" id="CHEBI:30616"/>
        <dbReference type="ChEBI" id="CHEBI:456215"/>
        <dbReference type="ChEBI" id="CHEBI:456216"/>
        <dbReference type="EC" id="2.7.4.3"/>
    </reaction>
</comment>
<feature type="binding site" evidence="5">
    <location>
        <position position="161"/>
    </location>
    <ligand>
        <name>ATP</name>
        <dbReference type="ChEBI" id="CHEBI:30616"/>
    </ligand>
</feature>
<comment type="function">
    <text evidence="5">Catalyzes the reversible transfer of the terminal phosphate group between ATP and AMP. Plays an important role in cellular energy homeostasis and in adenine nucleotide metabolism.</text>
</comment>
<gene>
    <name evidence="5" type="primary">adk</name>
    <name evidence="8" type="ORF">A2196_02515</name>
</gene>
<comment type="subunit">
    <text evidence="5 7">Monomer.</text>
</comment>
<accession>A0A1F5HC22</accession>
<dbReference type="InterPro" id="IPR033690">
    <property type="entry name" value="Adenylat_kinase_CS"/>
</dbReference>
<keyword evidence="5" id="KW-0963">Cytoplasm</keyword>
<dbReference type="CDD" id="cd01428">
    <property type="entry name" value="ADK"/>
    <property type="match status" value="1"/>
</dbReference>
<dbReference type="GO" id="GO:0044209">
    <property type="term" value="P:AMP salvage"/>
    <property type="evidence" value="ECO:0007669"/>
    <property type="project" value="UniProtKB-UniRule"/>
</dbReference>
<feature type="binding site" evidence="5">
    <location>
        <position position="120"/>
    </location>
    <ligand>
        <name>ATP</name>
        <dbReference type="ChEBI" id="CHEBI:30616"/>
    </ligand>
</feature>
<dbReference type="PANTHER" id="PTHR23359">
    <property type="entry name" value="NUCLEOTIDE KINASE"/>
    <property type="match status" value="1"/>
</dbReference>
<comment type="subcellular location">
    <subcellularLocation>
        <location evidence="5 7">Cytoplasm</location>
    </subcellularLocation>
</comment>
<feature type="region of interest" description="NMP" evidence="5">
    <location>
        <begin position="30"/>
        <end position="59"/>
    </location>
</feature>
<dbReference type="PRINTS" id="PR00094">
    <property type="entry name" value="ADENYLTKNASE"/>
</dbReference>
<feature type="binding site" evidence="5">
    <location>
        <position position="122"/>
    </location>
    <ligand>
        <name>AMP</name>
        <dbReference type="ChEBI" id="CHEBI:456215"/>
    </ligand>
</feature>
<evidence type="ECO:0000256" key="3">
    <source>
        <dbReference type="ARBA" id="ARBA00022741"/>
    </source>
</evidence>
<feature type="binding site" evidence="5">
    <location>
        <begin position="57"/>
        <end position="59"/>
    </location>
    <ligand>
        <name>AMP</name>
        <dbReference type="ChEBI" id="CHEBI:456215"/>
    </ligand>
</feature>
<feature type="binding site" evidence="5">
    <location>
        <position position="36"/>
    </location>
    <ligand>
        <name>AMP</name>
        <dbReference type="ChEBI" id="CHEBI:456215"/>
    </ligand>
</feature>
<keyword evidence="1 5" id="KW-0808">Transferase</keyword>
<dbReference type="InterPro" id="IPR027417">
    <property type="entry name" value="P-loop_NTPase"/>
</dbReference>
<feature type="binding site" evidence="5">
    <location>
        <begin position="85"/>
        <end position="88"/>
    </location>
    <ligand>
        <name>AMP</name>
        <dbReference type="ChEBI" id="CHEBI:456215"/>
    </ligand>
</feature>
<proteinExistence type="inferred from homology"/>
<comment type="pathway">
    <text evidence="5">Purine metabolism; AMP biosynthesis via salvage pathway; AMP from ADP: step 1/1.</text>
</comment>
<keyword evidence="2 5" id="KW-0545">Nucleotide biosynthesis</keyword>
<evidence type="ECO:0000313" key="8">
    <source>
        <dbReference type="EMBL" id="OGE01734.1"/>
    </source>
</evidence>
<dbReference type="EMBL" id="MFCA01000025">
    <property type="protein sequence ID" value="OGE01734.1"/>
    <property type="molecule type" value="Genomic_DNA"/>
</dbReference>
<comment type="similarity">
    <text evidence="5 6">Belongs to the adenylate kinase family.</text>
</comment>
<keyword evidence="3 5" id="KW-0547">Nucleotide-binding</keyword>
<dbReference type="PROSITE" id="PS00113">
    <property type="entry name" value="ADENYLATE_KINASE"/>
    <property type="match status" value="1"/>
</dbReference>
<dbReference type="AlphaFoldDB" id="A0A1F5HC22"/>
<dbReference type="EC" id="2.7.4.3" evidence="5 7"/>
<evidence type="ECO:0000256" key="7">
    <source>
        <dbReference type="RuleBase" id="RU003331"/>
    </source>
</evidence>
<dbReference type="GO" id="GO:0005524">
    <property type="term" value="F:ATP binding"/>
    <property type="evidence" value="ECO:0007669"/>
    <property type="project" value="UniProtKB-UniRule"/>
</dbReference>
<dbReference type="InterPro" id="IPR000850">
    <property type="entry name" value="Adenylat/UMP-CMP_kin"/>
</dbReference>
<organism evidence="8 9">
    <name type="scientific">Candidatus Curtissbacteria bacterium RIFOXYA1_FULL_41_14</name>
    <dbReference type="NCBI Taxonomy" id="1797737"/>
    <lineage>
        <taxon>Bacteria</taxon>
        <taxon>Candidatus Curtissiibacteriota</taxon>
    </lineage>
</organism>
<evidence type="ECO:0000313" key="9">
    <source>
        <dbReference type="Proteomes" id="UP000176751"/>
    </source>
</evidence>
<dbReference type="SUPFAM" id="SSF52540">
    <property type="entry name" value="P-loop containing nucleoside triphosphate hydrolases"/>
    <property type="match status" value="1"/>
</dbReference>